<evidence type="ECO:0000256" key="2">
    <source>
        <dbReference type="SAM" id="MobiDB-lite"/>
    </source>
</evidence>
<dbReference type="EMBL" id="KE747829">
    <property type="protein sequence ID" value="RMZ72323.1"/>
    <property type="molecule type" value="Genomic_DNA"/>
</dbReference>
<gene>
    <name evidence="4" type="ORF">GMOD_00007345</name>
</gene>
<feature type="region of interest" description="Disordered" evidence="2">
    <location>
        <begin position="628"/>
        <end position="658"/>
    </location>
</feature>
<name>A0A3M7MCR3_9PLEO</name>
<dbReference type="InterPro" id="IPR007219">
    <property type="entry name" value="XnlR_reg_dom"/>
</dbReference>
<organism evidence="4 5">
    <name type="scientific">Pyrenophora seminiperda CCB06</name>
    <dbReference type="NCBI Taxonomy" id="1302712"/>
    <lineage>
        <taxon>Eukaryota</taxon>
        <taxon>Fungi</taxon>
        <taxon>Dikarya</taxon>
        <taxon>Ascomycota</taxon>
        <taxon>Pezizomycotina</taxon>
        <taxon>Dothideomycetes</taxon>
        <taxon>Pleosporomycetidae</taxon>
        <taxon>Pleosporales</taxon>
        <taxon>Pleosporineae</taxon>
        <taxon>Pleosporaceae</taxon>
        <taxon>Pyrenophora</taxon>
    </lineage>
</organism>
<evidence type="ECO:0000256" key="1">
    <source>
        <dbReference type="ARBA" id="ARBA00023242"/>
    </source>
</evidence>
<keyword evidence="5" id="KW-1185">Reference proteome</keyword>
<sequence length="706" mass="78039">MHFGRLGFPVVQVNQVRMSVHSSTMTQGTFKDISPNAADPLGDCIPHQVDDETSHTSLLFPHGFQSYHNCTGQAGLRQVKCIGEGTAPCKNCVSAGLACTYNAIPQKKGPKGSRAKVLSELRETQRNAQLAAGFPTDLGYDGRSLPSTFARAQGLVPPALVESCIEYFFNNVYPTEPVLHRQRAQEAAVGMDRSTEAYCMIVALCAYVMIQGNHKPHVNLLPRQEMAHMSNVGIGHVLLEESVRVRHSYDHRENPTHMSVLTSYFYHGCYFGLARENTAWTYLREATTQAQLLGMHDEVTYKHDPLDVSRKRVLYWLLFIAERTYALHKRRPISLHPTIHPPSLDEVPTDRPIAVGLELMINMFKIIDDNFINLWNRVHNTHASAAWIAQVQTQLSEAVPAYFECTEAQEVQIRITQQWLRSQAWQLSVSQGLVSSVTNDPPLTFKYPIEISRDLLTISHQFSQQAMEVHGVGLIEKLFDIACCLTDVVACTNFSPDAFALGPRDYVSRFLTLISTLRGGQSRYLPLLLSKLSEVLPNLPLPRSLNLPQTISASTLGLGASSSGTLPSNVADDFSASPASSSPSYPSNDLIRRIAAQTGAQLPFNTTQQSMISAPTTHVGDLSLYDTSQQSTTHSSTSGPRSNSTTPGPYETPLSQSRSQIVGHSAMQLPTSHGHMQSHHMGVNPTAYDPSFSIQNYPVDPMMYKH</sequence>
<dbReference type="GO" id="GO:0008270">
    <property type="term" value="F:zinc ion binding"/>
    <property type="evidence" value="ECO:0007669"/>
    <property type="project" value="InterPro"/>
</dbReference>
<dbReference type="GO" id="GO:0000981">
    <property type="term" value="F:DNA-binding transcription factor activity, RNA polymerase II-specific"/>
    <property type="evidence" value="ECO:0007669"/>
    <property type="project" value="InterPro"/>
</dbReference>
<dbReference type="Proteomes" id="UP000265663">
    <property type="component" value="Unassembled WGS sequence"/>
</dbReference>
<dbReference type="InterPro" id="IPR050797">
    <property type="entry name" value="Carb_Metab_Trans_Reg"/>
</dbReference>
<dbReference type="GO" id="GO:0003677">
    <property type="term" value="F:DNA binding"/>
    <property type="evidence" value="ECO:0007669"/>
    <property type="project" value="InterPro"/>
</dbReference>
<evidence type="ECO:0000313" key="4">
    <source>
        <dbReference type="EMBL" id="RMZ72323.1"/>
    </source>
</evidence>
<dbReference type="GO" id="GO:0006351">
    <property type="term" value="P:DNA-templated transcription"/>
    <property type="evidence" value="ECO:0007669"/>
    <property type="project" value="InterPro"/>
</dbReference>
<evidence type="ECO:0000259" key="3">
    <source>
        <dbReference type="SMART" id="SM00906"/>
    </source>
</evidence>
<feature type="compositionally biased region" description="Polar residues" evidence="2">
    <location>
        <begin position="639"/>
        <end position="658"/>
    </location>
</feature>
<accession>A0A3M7MCR3</accession>
<dbReference type="SMART" id="SM00906">
    <property type="entry name" value="Fungal_trans"/>
    <property type="match status" value="1"/>
</dbReference>
<feature type="domain" description="Xylanolytic transcriptional activator regulatory" evidence="3">
    <location>
        <begin position="279"/>
        <end position="358"/>
    </location>
</feature>
<keyword evidence="1" id="KW-0539">Nucleus</keyword>
<dbReference type="AlphaFoldDB" id="A0A3M7MCR3"/>
<evidence type="ECO:0000313" key="5">
    <source>
        <dbReference type="Proteomes" id="UP000265663"/>
    </source>
</evidence>
<proteinExistence type="predicted"/>
<protein>
    <submittedName>
        <fullName evidence="4">C6 zinc finger domain containing</fullName>
    </submittedName>
</protein>
<reference evidence="4 5" key="1">
    <citation type="journal article" date="2014" name="PLoS ONE">
        <title>De novo Genome Assembly of the Fungal Plant Pathogen Pyrenophora semeniperda.</title>
        <authorList>
            <person name="Soliai M.M."/>
            <person name="Meyer S.E."/>
            <person name="Udall J.A."/>
            <person name="Elzinga D.E."/>
            <person name="Hermansen R.A."/>
            <person name="Bodily P.M."/>
            <person name="Hart A.A."/>
            <person name="Coleman C.E."/>
        </authorList>
    </citation>
    <scope>NUCLEOTIDE SEQUENCE [LARGE SCALE GENOMIC DNA]</scope>
    <source>
        <strain evidence="4 5">CCB06</strain>
        <tissue evidence="4">Mycelium</tissue>
    </source>
</reference>
<dbReference type="CDD" id="cd00067">
    <property type="entry name" value="GAL4"/>
    <property type="match status" value="1"/>
</dbReference>
<feature type="compositionally biased region" description="Low complexity" evidence="2">
    <location>
        <begin position="628"/>
        <end position="638"/>
    </location>
</feature>
<dbReference type="InterPro" id="IPR001138">
    <property type="entry name" value="Zn2Cys6_DnaBD"/>
</dbReference>
<dbReference type="OrthoDB" id="4132249at2759"/>
<dbReference type="CDD" id="cd12148">
    <property type="entry name" value="fungal_TF_MHR"/>
    <property type="match status" value="1"/>
</dbReference>
<dbReference type="PANTHER" id="PTHR31668:SF20">
    <property type="entry name" value="ZN(II)2CYS6 TRANSCRIPTION FACTOR (EUROFUNG)"/>
    <property type="match status" value="1"/>
</dbReference>
<dbReference type="PANTHER" id="PTHR31668">
    <property type="entry name" value="GLUCOSE TRANSPORT TRANSCRIPTION REGULATOR RGT1-RELATED-RELATED"/>
    <property type="match status" value="1"/>
</dbReference>